<keyword evidence="1" id="KW-0597">Phosphoprotein</keyword>
<gene>
    <name evidence="7" type="ORF">SAMN05444682_111122</name>
</gene>
<dbReference type="STRING" id="1477437.SAMN05444682_111122"/>
<dbReference type="GO" id="GO:0000166">
    <property type="term" value="F:nucleotide binding"/>
    <property type="evidence" value="ECO:0007669"/>
    <property type="project" value="UniProtKB-KW"/>
</dbReference>
<dbReference type="InterPro" id="IPR051813">
    <property type="entry name" value="HepT_RNase_toxin"/>
</dbReference>
<dbReference type="Gene3D" id="1.20.120.580">
    <property type="entry name" value="bsu32300-like"/>
    <property type="match status" value="1"/>
</dbReference>
<protein>
    <submittedName>
        <fullName evidence="7">Uncharacterized conserved protein, contains HEPN domain</fullName>
    </submittedName>
</protein>
<dbReference type="GO" id="GO:0110001">
    <property type="term" value="C:toxin-antitoxin complex"/>
    <property type="evidence" value="ECO:0007669"/>
    <property type="project" value="InterPro"/>
</dbReference>
<organism evidence="7 8">
    <name type="scientific">Parapedobacter indicus</name>
    <dbReference type="NCBI Taxonomy" id="1477437"/>
    <lineage>
        <taxon>Bacteria</taxon>
        <taxon>Pseudomonadati</taxon>
        <taxon>Bacteroidota</taxon>
        <taxon>Sphingobacteriia</taxon>
        <taxon>Sphingobacteriales</taxon>
        <taxon>Sphingobacteriaceae</taxon>
        <taxon>Parapedobacter</taxon>
    </lineage>
</organism>
<keyword evidence="5" id="KW-0378">Hydrolase</keyword>
<name>A0A1I3SNN9_9SPHI</name>
<dbReference type="AlphaFoldDB" id="A0A1I3SNN9"/>
<accession>A0A1I3SNN9</accession>
<dbReference type="Proteomes" id="UP000198670">
    <property type="component" value="Unassembled WGS sequence"/>
</dbReference>
<dbReference type="EMBL" id="FOQO01000011">
    <property type="protein sequence ID" value="SFJ60335.1"/>
    <property type="molecule type" value="Genomic_DNA"/>
</dbReference>
<dbReference type="InterPro" id="IPR008201">
    <property type="entry name" value="HepT-like"/>
</dbReference>
<sequence length="114" mass="13560">MHLSAIEFIRHILAECDYLLKESSQNGYDDFLVDQRLSKAICRSLEIIGEASSKIHPNFKSKYPFVPWREMNDLRNRIIHHYFGIDYDIVWDTVISEVPILREYMTIILEQEKV</sequence>
<dbReference type="OrthoDB" id="955324at2"/>
<evidence type="ECO:0000256" key="2">
    <source>
        <dbReference type="ARBA" id="ARBA00022649"/>
    </source>
</evidence>
<evidence type="ECO:0000256" key="4">
    <source>
        <dbReference type="ARBA" id="ARBA00022741"/>
    </source>
</evidence>
<dbReference type="PANTHER" id="PTHR34139:SF1">
    <property type="entry name" value="RNASE MJ1380-RELATED"/>
    <property type="match status" value="1"/>
</dbReference>
<dbReference type="InterPro" id="IPR037038">
    <property type="entry name" value="HepT-like_sf"/>
</dbReference>
<keyword evidence="2" id="KW-1277">Toxin-antitoxin system</keyword>
<dbReference type="PANTHER" id="PTHR34139">
    <property type="entry name" value="UPF0331 PROTEIN MJ0127"/>
    <property type="match status" value="1"/>
</dbReference>
<dbReference type="GO" id="GO:0004540">
    <property type="term" value="F:RNA nuclease activity"/>
    <property type="evidence" value="ECO:0007669"/>
    <property type="project" value="InterPro"/>
</dbReference>
<dbReference type="Pfam" id="PF01934">
    <property type="entry name" value="HepT-like"/>
    <property type="match status" value="1"/>
</dbReference>
<evidence type="ECO:0000256" key="1">
    <source>
        <dbReference type="ARBA" id="ARBA00022553"/>
    </source>
</evidence>
<keyword evidence="4" id="KW-0547">Nucleotide-binding</keyword>
<evidence type="ECO:0000313" key="7">
    <source>
        <dbReference type="EMBL" id="SFJ60335.1"/>
    </source>
</evidence>
<dbReference type="RefSeq" id="WP_090630249.1">
    <property type="nucleotide sequence ID" value="NZ_FOQO01000011.1"/>
</dbReference>
<evidence type="ECO:0000256" key="6">
    <source>
        <dbReference type="ARBA" id="ARBA00024207"/>
    </source>
</evidence>
<reference evidence="7 8" key="1">
    <citation type="submission" date="2016-10" db="EMBL/GenBank/DDBJ databases">
        <authorList>
            <person name="de Groot N.N."/>
        </authorList>
    </citation>
    <scope>NUCLEOTIDE SEQUENCE [LARGE SCALE GENOMIC DNA]</scope>
    <source>
        <strain evidence="7 8">RK1</strain>
    </source>
</reference>
<keyword evidence="8" id="KW-1185">Reference proteome</keyword>
<comment type="similarity">
    <text evidence="6">Belongs to the HepT RNase toxin family.</text>
</comment>
<evidence type="ECO:0000256" key="5">
    <source>
        <dbReference type="ARBA" id="ARBA00022801"/>
    </source>
</evidence>
<dbReference type="GO" id="GO:0016787">
    <property type="term" value="F:hydrolase activity"/>
    <property type="evidence" value="ECO:0007669"/>
    <property type="project" value="UniProtKB-KW"/>
</dbReference>
<evidence type="ECO:0000313" key="8">
    <source>
        <dbReference type="Proteomes" id="UP000198670"/>
    </source>
</evidence>
<proteinExistence type="inferred from homology"/>
<keyword evidence="3" id="KW-0540">Nuclease</keyword>
<evidence type="ECO:0000256" key="3">
    <source>
        <dbReference type="ARBA" id="ARBA00022722"/>
    </source>
</evidence>